<dbReference type="HOGENOM" id="CLU_061983_3_1_0"/>
<dbReference type="Proteomes" id="UP000001366">
    <property type="component" value="Chromosome"/>
</dbReference>
<dbReference type="PANTHER" id="PTHR47739:SF1">
    <property type="entry name" value="TRNA1(VAL) (ADENINE(37)-N6)-METHYLTRANSFERASE"/>
    <property type="match status" value="1"/>
</dbReference>
<evidence type="ECO:0000256" key="2">
    <source>
        <dbReference type="ARBA" id="ARBA00022691"/>
    </source>
</evidence>
<evidence type="ECO:0000313" key="5">
    <source>
        <dbReference type="Proteomes" id="UP000001366"/>
    </source>
</evidence>
<keyword evidence="4" id="KW-0808">Transferase</keyword>
<dbReference type="STRING" id="123214.PERMA_1049"/>
<accession>C0QQ89</accession>
<dbReference type="InterPro" id="IPR029063">
    <property type="entry name" value="SAM-dependent_MTases_sf"/>
</dbReference>
<dbReference type="PRINTS" id="PR00507">
    <property type="entry name" value="N12N6MTFRASE"/>
</dbReference>
<dbReference type="PANTHER" id="PTHR47739">
    <property type="entry name" value="TRNA1(VAL) (ADENINE(37)-N6)-METHYLTRANSFERASE"/>
    <property type="match status" value="1"/>
</dbReference>
<dbReference type="PaxDb" id="123214-PERMA_1049"/>
<dbReference type="SUPFAM" id="SSF53335">
    <property type="entry name" value="S-adenosyl-L-methionine-dependent methyltransferases"/>
    <property type="match status" value="1"/>
</dbReference>
<dbReference type="AlphaFoldDB" id="C0QQ89"/>
<reference evidence="4 5" key="1">
    <citation type="journal article" date="2009" name="J. Bacteriol.">
        <title>Complete and draft genome sequences of six members of the Aquificales.</title>
        <authorList>
            <person name="Reysenbach A.L."/>
            <person name="Hamamura N."/>
            <person name="Podar M."/>
            <person name="Griffiths E."/>
            <person name="Ferreira S."/>
            <person name="Hochstein R."/>
            <person name="Heidelberg J."/>
            <person name="Johnson J."/>
            <person name="Mead D."/>
            <person name="Pohorille A."/>
            <person name="Sarmiento M."/>
            <person name="Schweighofer K."/>
            <person name="Seshadri R."/>
            <person name="Voytek M.A."/>
        </authorList>
    </citation>
    <scope>NUCLEOTIDE SEQUENCE [LARGE SCALE GENOMIC DNA]</scope>
    <source>
        <strain evidence="5">DSM 14350 / EX-H1</strain>
    </source>
</reference>
<dbReference type="PROSITE" id="PS00092">
    <property type="entry name" value="N6_MTASE"/>
    <property type="match status" value="1"/>
</dbReference>
<name>C0QQ89_PERMH</name>
<keyword evidence="1 4" id="KW-0489">Methyltransferase</keyword>
<keyword evidence="5" id="KW-1185">Reference proteome</keyword>
<dbReference type="Gene3D" id="3.40.50.150">
    <property type="entry name" value="Vaccinia Virus protein VP39"/>
    <property type="match status" value="1"/>
</dbReference>
<evidence type="ECO:0000313" key="4">
    <source>
        <dbReference type="EMBL" id="ACO04430.1"/>
    </source>
</evidence>
<dbReference type="GO" id="GO:0003676">
    <property type="term" value="F:nucleic acid binding"/>
    <property type="evidence" value="ECO:0007669"/>
    <property type="project" value="InterPro"/>
</dbReference>
<keyword evidence="2" id="KW-0949">S-adenosyl-L-methionine</keyword>
<dbReference type="InterPro" id="IPR002052">
    <property type="entry name" value="DNA_methylase_N6_adenine_CS"/>
</dbReference>
<dbReference type="Pfam" id="PF05175">
    <property type="entry name" value="MTS"/>
    <property type="match status" value="1"/>
</dbReference>
<dbReference type="GO" id="GO:0032259">
    <property type="term" value="P:methylation"/>
    <property type="evidence" value="ECO:0007669"/>
    <property type="project" value="UniProtKB-KW"/>
</dbReference>
<proteinExistence type="predicted"/>
<dbReference type="InterPro" id="IPR007848">
    <property type="entry name" value="Small_mtfrase_dom"/>
</dbReference>
<protein>
    <submittedName>
        <fullName evidence="4">Methyltransferase small</fullName>
    </submittedName>
</protein>
<dbReference type="OrthoDB" id="9777257at2"/>
<sequence length="246" mass="28931">MELKPDETLSPFIRGKISIIQKKEGYRFNIDSVILSSFPEITKKKGKIIDLGTGSGIILILLSLKYPDLEFHAIEIQEDLFDMAKRNFELNRVNVNLIKGDIKDIKKLYQPQYFDYVITNPPYFKKEFTQKASQEEKIARYEITATVEDFIKAGSYLLKDKGRFYMIYPSERLSYITRVMVENRVQPKRYRFVHPSKDERSTHFLIEGMRSGKEGGEIIEKPMIIYDNPNIKKYSQELQFLLEKFV</sequence>
<organism evidence="4 5">
    <name type="scientific">Persephonella marina (strain DSM 14350 / EX-H1)</name>
    <dbReference type="NCBI Taxonomy" id="123214"/>
    <lineage>
        <taxon>Bacteria</taxon>
        <taxon>Pseudomonadati</taxon>
        <taxon>Aquificota</taxon>
        <taxon>Aquificia</taxon>
        <taxon>Aquificales</taxon>
        <taxon>Hydrogenothermaceae</taxon>
        <taxon>Persephonella</taxon>
    </lineage>
</organism>
<dbReference type="RefSeq" id="WP_012676668.1">
    <property type="nucleotide sequence ID" value="NC_012440.1"/>
</dbReference>
<evidence type="ECO:0000259" key="3">
    <source>
        <dbReference type="Pfam" id="PF05175"/>
    </source>
</evidence>
<dbReference type="KEGG" id="pmx:PERMA_1049"/>
<dbReference type="GO" id="GO:0008170">
    <property type="term" value="F:N-methyltransferase activity"/>
    <property type="evidence" value="ECO:0007669"/>
    <property type="project" value="UniProtKB-ARBA"/>
</dbReference>
<dbReference type="InterPro" id="IPR050210">
    <property type="entry name" value="tRNA_Adenine-N(6)_MTase"/>
</dbReference>
<evidence type="ECO:0000256" key="1">
    <source>
        <dbReference type="ARBA" id="ARBA00022603"/>
    </source>
</evidence>
<feature type="domain" description="Methyltransferase small" evidence="3">
    <location>
        <begin position="34"/>
        <end position="167"/>
    </location>
</feature>
<gene>
    <name evidence="4" type="ordered locus">PERMA_1049</name>
</gene>
<dbReference type="EMBL" id="CP001230">
    <property type="protein sequence ID" value="ACO04430.1"/>
    <property type="molecule type" value="Genomic_DNA"/>
</dbReference>
<dbReference type="CDD" id="cd02440">
    <property type="entry name" value="AdoMet_MTases"/>
    <property type="match status" value="1"/>
</dbReference>
<dbReference type="GO" id="GO:0008757">
    <property type="term" value="F:S-adenosylmethionine-dependent methyltransferase activity"/>
    <property type="evidence" value="ECO:0007669"/>
    <property type="project" value="UniProtKB-ARBA"/>
</dbReference>
<dbReference type="eggNOG" id="COG4123">
    <property type="taxonomic scope" value="Bacteria"/>
</dbReference>